<dbReference type="Gene3D" id="1.10.287.110">
    <property type="entry name" value="DnaJ domain"/>
    <property type="match status" value="1"/>
</dbReference>
<dbReference type="InterPro" id="IPR052594">
    <property type="entry name" value="J_domain-containing_protein"/>
</dbReference>
<feature type="compositionally biased region" description="Basic residues" evidence="1">
    <location>
        <begin position="229"/>
        <end position="239"/>
    </location>
</feature>
<dbReference type="InterPro" id="IPR018253">
    <property type="entry name" value="DnaJ_domain_CS"/>
</dbReference>
<dbReference type="Proteomes" id="UP000313359">
    <property type="component" value="Unassembled WGS sequence"/>
</dbReference>
<dbReference type="PROSITE" id="PS50076">
    <property type="entry name" value="DNAJ_2"/>
    <property type="match status" value="1"/>
</dbReference>
<protein>
    <submittedName>
        <fullName evidence="3">DnaJ-domain-containing protein</fullName>
    </submittedName>
</protein>
<dbReference type="Pfam" id="PF23302">
    <property type="entry name" value="HTH_DNAJC9"/>
    <property type="match status" value="1"/>
</dbReference>
<feature type="region of interest" description="Disordered" evidence="1">
    <location>
        <begin position="273"/>
        <end position="364"/>
    </location>
</feature>
<dbReference type="GO" id="GO:0005634">
    <property type="term" value="C:nucleus"/>
    <property type="evidence" value="ECO:0007669"/>
    <property type="project" value="TreeGrafter"/>
</dbReference>
<organism evidence="3 4">
    <name type="scientific">Lentinus tigrinus ALCF2SS1-6</name>
    <dbReference type="NCBI Taxonomy" id="1328759"/>
    <lineage>
        <taxon>Eukaryota</taxon>
        <taxon>Fungi</taxon>
        <taxon>Dikarya</taxon>
        <taxon>Basidiomycota</taxon>
        <taxon>Agaricomycotina</taxon>
        <taxon>Agaricomycetes</taxon>
        <taxon>Polyporales</taxon>
        <taxon>Polyporaceae</taxon>
        <taxon>Lentinus</taxon>
    </lineage>
</organism>
<dbReference type="OrthoDB" id="110024at2759"/>
<dbReference type="PRINTS" id="PR00625">
    <property type="entry name" value="JDOMAIN"/>
</dbReference>
<feature type="compositionally biased region" description="Basic and acidic residues" evidence="1">
    <location>
        <begin position="327"/>
        <end position="343"/>
    </location>
</feature>
<evidence type="ECO:0000259" key="2">
    <source>
        <dbReference type="PROSITE" id="PS50076"/>
    </source>
</evidence>
<proteinExistence type="predicted"/>
<dbReference type="PANTHER" id="PTHR44144:SF1">
    <property type="entry name" value="DNAJ HOMOLOG SUBFAMILY C MEMBER 9"/>
    <property type="match status" value="1"/>
</dbReference>
<dbReference type="PANTHER" id="PTHR44144">
    <property type="entry name" value="DNAJ HOMOLOG SUBFAMILY C MEMBER 9"/>
    <property type="match status" value="1"/>
</dbReference>
<evidence type="ECO:0000313" key="4">
    <source>
        <dbReference type="Proteomes" id="UP000313359"/>
    </source>
</evidence>
<dbReference type="InterPro" id="IPR036869">
    <property type="entry name" value="J_dom_sf"/>
</dbReference>
<feature type="domain" description="J" evidence="2">
    <location>
        <begin position="19"/>
        <end position="89"/>
    </location>
</feature>
<evidence type="ECO:0000313" key="3">
    <source>
        <dbReference type="EMBL" id="RPD66067.1"/>
    </source>
</evidence>
<dbReference type="STRING" id="1328759.A0A5C2SSG1"/>
<evidence type="ECO:0000256" key="1">
    <source>
        <dbReference type="SAM" id="MobiDB-lite"/>
    </source>
</evidence>
<dbReference type="CDD" id="cd06257">
    <property type="entry name" value="DnaJ"/>
    <property type="match status" value="1"/>
</dbReference>
<accession>A0A5C2SSG1</accession>
<reference evidence="3" key="1">
    <citation type="journal article" date="2018" name="Genome Biol. Evol.">
        <title>Genomics and development of Lentinus tigrinus, a white-rot wood-decaying mushroom with dimorphic fruiting bodies.</title>
        <authorList>
            <person name="Wu B."/>
            <person name="Xu Z."/>
            <person name="Knudson A."/>
            <person name="Carlson A."/>
            <person name="Chen N."/>
            <person name="Kovaka S."/>
            <person name="LaButti K."/>
            <person name="Lipzen A."/>
            <person name="Pennachio C."/>
            <person name="Riley R."/>
            <person name="Schakwitz W."/>
            <person name="Umezawa K."/>
            <person name="Ohm R.A."/>
            <person name="Grigoriev I.V."/>
            <person name="Nagy L.G."/>
            <person name="Gibbons J."/>
            <person name="Hibbett D."/>
        </authorList>
    </citation>
    <scope>NUCLEOTIDE SEQUENCE [LARGE SCALE GENOMIC DNA]</scope>
    <source>
        <strain evidence="3">ALCF2SS1-6</strain>
    </source>
</reference>
<dbReference type="PROSITE" id="PS00636">
    <property type="entry name" value="DNAJ_1"/>
    <property type="match status" value="1"/>
</dbReference>
<name>A0A5C2SSG1_9APHY</name>
<dbReference type="SUPFAM" id="SSF46565">
    <property type="entry name" value="Chaperone J-domain"/>
    <property type="match status" value="1"/>
</dbReference>
<dbReference type="EMBL" id="ML122251">
    <property type="protein sequence ID" value="RPD66067.1"/>
    <property type="molecule type" value="Genomic_DNA"/>
</dbReference>
<keyword evidence="4" id="KW-1185">Reference proteome</keyword>
<feature type="region of interest" description="Disordered" evidence="1">
    <location>
        <begin position="224"/>
        <end position="251"/>
    </location>
</feature>
<dbReference type="SMART" id="SM00271">
    <property type="entry name" value="DnaJ"/>
    <property type="match status" value="1"/>
</dbReference>
<dbReference type="InterPro" id="IPR001623">
    <property type="entry name" value="DnaJ_domain"/>
</dbReference>
<dbReference type="GO" id="GO:0031072">
    <property type="term" value="F:heat shock protein binding"/>
    <property type="evidence" value="ECO:0007669"/>
    <property type="project" value="TreeGrafter"/>
</dbReference>
<dbReference type="AlphaFoldDB" id="A0A5C2SSG1"/>
<dbReference type="GO" id="GO:0005737">
    <property type="term" value="C:cytoplasm"/>
    <property type="evidence" value="ECO:0007669"/>
    <property type="project" value="TreeGrafter"/>
</dbReference>
<dbReference type="InterPro" id="IPR056453">
    <property type="entry name" value="HTH_DNAJC9"/>
</dbReference>
<gene>
    <name evidence="3" type="ORF">L227DRAFT_648856</name>
</gene>
<dbReference type="Pfam" id="PF00226">
    <property type="entry name" value="DnaJ"/>
    <property type="match status" value="1"/>
</dbReference>
<sequence length="364" mass="40610">MDDREDPISHFFPDAHDVDLYDVLGVKSDAKPDDIKKAYRKLALKYHPDKHAAADESAKADASLKFQQLGFAYAVLSDDKRRRRYDLTGKTDEGLDFGPGEDGWEAYFEELFDRVTKGKLDDMKKEYQGSAEEVEDLKQAYTETNGSLEEIMTHIPHSTFDDEARFIITISELISQGELPLLSQWEASTKDEKAKLVRKKQANKEAAEAEALAKELGVWDEFYGSGKPGARKNKGKGKGKQQQADDEEDTSALQALILKKRKNMDSFFDNLAAKYAEPDTGTKSGKKGKKRAKAVEVDEAEEELEASPRKKSRRDVPPPPDIDDAEFEKIQQRLMEGKAKRGLEGGGAGARSSAKGRTAKGKQK</sequence>